<dbReference type="AlphaFoldDB" id="A0A8H6I727"/>
<gene>
    <name evidence="1" type="ORF">DFP72DRAFT_756583</name>
</gene>
<proteinExistence type="predicted"/>
<feature type="non-terminal residue" evidence="1">
    <location>
        <position position="134"/>
    </location>
</feature>
<evidence type="ECO:0000313" key="1">
    <source>
        <dbReference type="EMBL" id="KAF6759089.1"/>
    </source>
</evidence>
<keyword evidence="2" id="KW-1185">Reference proteome</keyword>
<name>A0A8H6I727_9AGAR</name>
<organism evidence="1 2">
    <name type="scientific">Ephemerocybe angulata</name>
    <dbReference type="NCBI Taxonomy" id="980116"/>
    <lineage>
        <taxon>Eukaryota</taxon>
        <taxon>Fungi</taxon>
        <taxon>Dikarya</taxon>
        <taxon>Basidiomycota</taxon>
        <taxon>Agaricomycotina</taxon>
        <taxon>Agaricomycetes</taxon>
        <taxon>Agaricomycetidae</taxon>
        <taxon>Agaricales</taxon>
        <taxon>Agaricineae</taxon>
        <taxon>Psathyrellaceae</taxon>
        <taxon>Ephemerocybe</taxon>
    </lineage>
</organism>
<accession>A0A8H6I727</accession>
<comment type="caution">
    <text evidence="1">The sequence shown here is derived from an EMBL/GenBank/DDBJ whole genome shotgun (WGS) entry which is preliminary data.</text>
</comment>
<dbReference type="OrthoDB" id="3049142at2759"/>
<reference evidence="1 2" key="1">
    <citation type="submission" date="2020-07" db="EMBL/GenBank/DDBJ databases">
        <title>Comparative genomics of pyrophilous fungi reveals a link between fire events and developmental genes.</title>
        <authorList>
            <consortium name="DOE Joint Genome Institute"/>
            <person name="Steindorff A.S."/>
            <person name="Carver A."/>
            <person name="Calhoun S."/>
            <person name="Stillman K."/>
            <person name="Liu H."/>
            <person name="Lipzen A."/>
            <person name="Pangilinan J."/>
            <person name="Labutti K."/>
            <person name="Bruns T.D."/>
            <person name="Grigoriev I.V."/>
        </authorList>
    </citation>
    <scope>NUCLEOTIDE SEQUENCE [LARGE SCALE GENOMIC DNA]</scope>
    <source>
        <strain evidence="1 2">CBS 144469</strain>
    </source>
</reference>
<dbReference type="Proteomes" id="UP000521943">
    <property type="component" value="Unassembled WGS sequence"/>
</dbReference>
<evidence type="ECO:0000313" key="2">
    <source>
        <dbReference type="Proteomes" id="UP000521943"/>
    </source>
</evidence>
<sequence>MVNRENKHIKHLTNTSNCPNVPAEVKKAALIFLVSKNPETGIEFTILDTIDGPSEATSAVSDGQVSKKRKGMQGTLGGYVDHSLSEVQERRAHIKLLRALIHGNIPFLFSENWYFRDFLQEVRPLYKAPSRFVL</sequence>
<protein>
    <submittedName>
        <fullName evidence="1">Uncharacterized protein</fullName>
    </submittedName>
</protein>
<dbReference type="EMBL" id="JACGCI010000016">
    <property type="protein sequence ID" value="KAF6759089.1"/>
    <property type="molecule type" value="Genomic_DNA"/>
</dbReference>